<evidence type="ECO:0000313" key="4">
    <source>
        <dbReference type="Proteomes" id="UP000037460"/>
    </source>
</evidence>
<accession>A0A0M0LRD6</accession>
<keyword evidence="2" id="KW-1133">Transmembrane helix</keyword>
<dbReference type="Proteomes" id="UP000037460">
    <property type="component" value="Unassembled WGS sequence"/>
</dbReference>
<feature type="transmembrane region" description="Helical" evidence="2">
    <location>
        <begin position="297"/>
        <end position="318"/>
    </location>
</feature>
<dbReference type="EMBL" id="JWZX01000185">
    <property type="protein sequence ID" value="KOO53546.1"/>
    <property type="molecule type" value="Genomic_DNA"/>
</dbReference>
<feature type="region of interest" description="Disordered" evidence="1">
    <location>
        <begin position="662"/>
        <end position="685"/>
    </location>
</feature>
<comment type="caution">
    <text evidence="3">The sequence shown here is derived from an EMBL/GenBank/DDBJ whole genome shotgun (WGS) entry which is preliminary data.</text>
</comment>
<organism evidence="3 4">
    <name type="scientific">Chrysochromulina tobinii</name>
    <dbReference type="NCBI Taxonomy" id="1460289"/>
    <lineage>
        <taxon>Eukaryota</taxon>
        <taxon>Haptista</taxon>
        <taxon>Haptophyta</taxon>
        <taxon>Prymnesiophyceae</taxon>
        <taxon>Prymnesiales</taxon>
        <taxon>Chrysochromulinaceae</taxon>
        <taxon>Chrysochromulina</taxon>
    </lineage>
</organism>
<evidence type="ECO:0000256" key="1">
    <source>
        <dbReference type="SAM" id="MobiDB-lite"/>
    </source>
</evidence>
<feature type="transmembrane region" description="Helical" evidence="2">
    <location>
        <begin position="324"/>
        <end position="345"/>
    </location>
</feature>
<evidence type="ECO:0000313" key="3">
    <source>
        <dbReference type="EMBL" id="KOO53546.1"/>
    </source>
</evidence>
<dbReference type="AlphaFoldDB" id="A0A0M0LRD6"/>
<name>A0A0M0LRD6_9EUKA</name>
<gene>
    <name evidence="3" type="ORF">Ctob_013707</name>
</gene>
<feature type="transmembrane region" description="Helical" evidence="2">
    <location>
        <begin position="522"/>
        <end position="539"/>
    </location>
</feature>
<feature type="transmembrane region" description="Helical" evidence="2">
    <location>
        <begin position="404"/>
        <end position="423"/>
    </location>
</feature>
<feature type="transmembrane region" description="Helical" evidence="2">
    <location>
        <begin position="228"/>
        <end position="246"/>
    </location>
</feature>
<sequence length="685" mass="76145">MPVRMTDLNLDDDCRSSSAFSMGSLLPRSDDTASRGTLEAWREERRRGYKGFSQSDELIRHRQLVRTRAAAAACVARGGAVDGEGEGDAEPGAASLAAFLVRNQQEEARVHRLVTAPPLRFWLLLLLWAVGGVFGAHRVGVRSWRVASLQFGATVLGLTLIIAGTALLDPVRVQARDYPNLESNYLLRGRLGVQHAPAVEFWIFLGSWGLLGTVGMHRLLLRRYRSAALYPSLAFVGFGLAADAALGLTERLFGFTFIRLIVAILAAGFLFTLLARLAVDLRAIMHSTLRPTNESPLYWNILFSWLFGGLLFGMHRIVANKVSWKAFVILNMYGAGLYCLTWLYMRANEGDASQGDTSKFTAGDSLAVDIVGGGCLFISLVWWLSDLRLVARNRLQYVEETSLWWNVFVVWGSPVGLLGGFHFKSFERPYDWQLFCSLSTIGILTGLTSRQYAAVGRRDDANFLTLVAGFICFGINLARFIADYADMRPNSFLQRQIGSEKTFPLFPSPPPPLFEPLPSNDMLKTISISFLLLLALLWIKDGLLLITGRADLSGEQIEIVEDDGDVELQAASASADGKPADEDEPGLTPIEPLPHWRTFRTNLSSKYYFDPKTEFVHHLSKDGQGNYAVDPIHNRTFVYDSLQELDEKVELAEFDRAVAAEEAARIRGSDERSRRIAHGVDDQRV</sequence>
<feature type="transmembrane region" description="Helical" evidence="2">
    <location>
        <begin position="201"/>
        <end position="221"/>
    </location>
</feature>
<evidence type="ECO:0000256" key="2">
    <source>
        <dbReference type="SAM" id="Phobius"/>
    </source>
</evidence>
<protein>
    <submittedName>
        <fullName evidence="3">Uncharacterized protein</fullName>
    </submittedName>
</protein>
<keyword evidence="2" id="KW-0812">Transmembrane</keyword>
<keyword evidence="4" id="KW-1185">Reference proteome</keyword>
<feature type="transmembrane region" description="Helical" evidence="2">
    <location>
        <begin position="252"/>
        <end position="277"/>
    </location>
</feature>
<feature type="transmembrane region" description="Helical" evidence="2">
    <location>
        <begin position="119"/>
        <end position="137"/>
    </location>
</feature>
<feature type="transmembrane region" description="Helical" evidence="2">
    <location>
        <begin position="366"/>
        <end position="384"/>
    </location>
</feature>
<proteinExistence type="predicted"/>
<feature type="transmembrane region" description="Helical" evidence="2">
    <location>
        <begin position="149"/>
        <end position="168"/>
    </location>
</feature>
<reference evidence="4" key="1">
    <citation type="journal article" date="2015" name="PLoS Genet.">
        <title>Genome Sequence and Transcriptome Analyses of Chrysochromulina tobin: Metabolic Tools for Enhanced Algal Fitness in the Prominent Order Prymnesiales (Haptophyceae).</title>
        <authorList>
            <person name="Hovde B.T."/>
            <person name="Deodato C.R."/>
            <person name="Hunsperger H.M."/>
            <person name="Ryken S.A."/>
            <person name="Yost W."/>
            <person name="Jha R.K."/>
            <person name="Patterson J."/>
            <person name="Monnat R.J. Jr."/>
            <person name="Barlow S.B."/>
            <person name="Starkenburg S.R."/>
            <person name="Cattolico R.A."/>
        </authorList>
    </citation>
    <scope>NUCLEOTIDE SEQUENCE</scope>
    <source>
        <strain evidence="4">CCMP291</strain>
    </source>
</reference>
<keyword evidence="2" id="KW-0472">Membrane</keyword>
<feature type="transmembrane region" description="Helical" evidence="2">
    <location>
        <begin position="463"/>
        <end position="482"/>
    </location>
</feature>
<feature type="region of interest" description="Disordered" evidence="1">
    <location>
        <begin position="570"/>
        <end position="591"/>
    </location>
</feature>